<dbReference type="FunFam" id="3.40.50.970:FF:000010">
    <property type="entry name" value="1-deoxy-D-xylulose-5-phosphate synthase"/>
    <property type="match status" value="1"/>
</dbReference>
<evidence type="ECO:0000256" key="5">
    <source>
        <dbReference type="ARBA" id="ARBA00022723"/>
    </source>
</evidence>
<dbReference type="Gene3D" id="3.40.50.920">
    <property type="match status" value="1"/>
</dbReference>
<protein>
    <recommendedName>
        <fullName evidence="10">1-deoxy-D-xylulose-5-phosphate synthase</fullName>
        <ecNumber evidence="10">2.2.1.7</ecNumber>
    </recommendedName>
    <alternativeName>
        <fullName evidence="10">1-deoxyxylulose-5-phosphate synthase</fullName>
        <shortName evidence="10">DXP synthase</shortName>
        <shortName evidence="10">DXPS</shortName>
    </alternativeName>
</protein>
<dbReference type="PANTHER" id="PTHR43322">
    <property type="entry name" value="1-D-DEOXYXYLULOSE 5-PHOSPHATE SYNTHASE-RELATED"/>
    <property type="match status" value="1"/>
</dbReference>
<evidence type="ECO:0000259" key="11">
    <source>
        <dbReference type="SMART" id="SM00861"/>
    </source>
</evidence>
<feature type="binding site" evidence="10">
    <location>
        <position position="176"/>
    </location>
    <ligand>
        <name>Mg(2+)</name>
        <dbReference type="ChEBI" id="CHEBI:18420"/>
    </ligand>
</feature>
<dbReference type="InterPro" id="IPR049557">
    <property type="entry name" value="Transketolase_CS"/>
</dbReference>
<dbReference type="InterPro" id="IPR033248">
    <property type="entry name" value="Transketolase_C"/>
</dbReference>
<keyword evidence="4 10" id="KW-0808">Transferase</keyword>
<dbReference type="InterPro" id="IPR029061">
    <property type="entry name" value="THDP-binding"/>
</dbReference>
<accession>A0A918X9D5</accession>
<dbReference type="GO" id="GO:0005829">
    <property type="term" value="C:cytosol"/>
    <property type="evidence" value="ECO:0007669"/>
    <property type="project" value="TreeGrafter"/>
</dbReference>
<dbReference type="Pfam" id="PF02780">
    <property type="entry name" value="Transketolase_C"/>
    <property type="match status" value="1"/>
</dbReference>
<keyword evidence="13" id="KW-1185">Reference proteome</keyword>
<dbReference type="SUPFAM" id="SSF52922">
    <property type="entry name" value="TK C-terminal domain-like"/>
    <property type="match status" value="1"/>
</dbReference>
<keyword evidence="5 10" id="KW-0479">Metal-binding</keyword>
<dbReference type="Pfam" id="PF02779">
    <property type="entry name" value="Transket_pyr"/>
    <property type="match status" value="1"/>
</dbReference>
<dbReference type="CDD" id="cd02007">
    <property type="entry name" value="TPP_DXS"/>
    <property type="match status" value="1"/>
</dbReference>
<evidence type="ECO:0000256" key="6">
    <source>
        <dbReference type="ARBA" id="ARBA00022842"/>
    </source>
</evidence>
<dbReference type="CDD" id="cd07033">
    <property type="entry name" value="TPP_PYR_DXS_TK_like"/>
    <property type="match status" value="1"/>
</dbReference>
<dbReference type="PROSITE" id="PS00801">
    <property type="entry name" value="TRANSKETOLASE_1"/>
    <property type="match status" value="1"/>
</dbReference>
<dbReference type="InterPro" id="IPR005475">
    <property type="entry name" value="Transketolase-like_Pyr-bd"/>
</dbReference>
<dbReference type="SMART" id="SM00861">
    <property type="entry name" value="Transket_pyr"/>
    <property type="match status" value="1"/>
</dbReference>
<organism evidence="12 13">
    <name type="scientific">Nocardiopsis kunsanensis</name>
    <dbReference type="NCBI Taxonomy" id="141693"/>
    <lineage>
        <taxon>Bacteria</taxon>
        <taxon>Bacillati</taxon>
        <taxon>Actinomycetota</taxon>
        <taxon>Actinomycetes</taxon>
        <taxon>Streptosporangiales</taxon>
        <taxon>Nocardiopsidaceae</taxon>
        <taxon>Nocardiopsis</taxon>
    </lineage>
</organism>
<dbReference type="GO" id="GO:0000287">
    <property type="term" value="F:magnesium ion binding"/>
    <property type="evidence" value="ECO:0007669"/>
    <property type="project" value="UniProtKB-UniRule"/>
</dbReference>
<dbReference type="EMBL" id="BMXL01000002">
    <property type="protein sequence ID" value="GHD17694.1"/>
    <property type="molecule type" value="Genomic_DNA"/>
</dbReference>
<dbReference type="Proteomes" id="UP000654947">
    <property type="component" value="Unassembled WGS sequence"/>
</dbReference>
<dbReference type="InterPro" id="IPR020826">
    <property type="entry name" value="Transketolase_BS"/>
</dbReference>
<dbReference type="InterPro" id="IPR005477">
    <property type="entry name" value="Dxylulose-5-P_synthase"/>
</dbReference>
<dbReference type="GO" id="GO:0016114">
    <property type="term" value="P:terpenoid biosynthetic process"/>
    <property type="evidence" value="ECO:0007669"/>
    <property type="project" value="UniProtKB-UniRule"/>
</dbReference>
<feature type="binding site" evidence="10">
    <location>
        <begin position="114"/>
        <end position="116"/>
    </location>
    <ligand>
        <name>thiamine diphosphate</name>
        <dbReference type="ChEBI" id="CHEBI:58937"/>
    </ligand>
</feature>
<comment type="caution">
    <text evidence="12">The sequence shown here is derived from an EMBL/GenBank/DDBJ whole genome shotgun (WGS) entry which is preliminary data.</text>
</comment>
<evidence type="ECO:0000256" key="3">
    <source>
        <dbReference type="ARBA" id="ARBA00011738"/>
    </source>
</evidence>
<evidence type="ECO:0000256" key="1">
    <source>
        <dbReference type="ARBA" id="ARBA00004980"/>
    </source>
</evidence>
<dbReference type="SUPFAM" id="SSF52518">
    <property type="entry name" value="Thiamin diphosphate-binding fold (THDP-binding)"/>
    <property type="match status" value="2"/>
</dbReference>
<feature type="binding site" evidence="10">
    <location>
        <position position="176"/>
    </location>
    <ligand>
        <name>thiamine diphosphate</name>
        <dbReference type="ChEBI" id="CHEBI:58937"/>
    </ligand>
</feature>
<dbReference type="HAMAP" id="MF_00315">
    <property type="entry name" value="DXP_synth"/>
    <property type="match status" value="1"/>
</dbReference>
<evidence type="ECO:0000256" key="2">
    <source>
        <dbReference type="ARBA" id="ARBA00011081"/>
    </source>
</evidence>
<dbReference type="GO" id="GO:0030976">
    <property type="term" value="F:thiamine pyrophosphate binding"/>
    <property type="evidence" value="ECO:0007669"/>
    <property type="project" value="UniProtKB-UniRule"/>
</dbReference>
<dbReference type="Pfam" id="PF13292">
    <property type="entry name" value="DXP_synthase_N"/>
    <property type="match status" value="2"/>
</dbReference>
<feature type="binding site" evidence="10">
    <location>
        <position position="73"/>
    </location>
    <ligand>
        <name>thiamine diphosphate</name>
        <dbReference type="ChEBI" id="CHEBI:58937"/>
    </ligand>
</feature>
<sequence>MSLLEQVDAPTRLRGMTVSELEELAEEIRQFLIDKITRTGGHLGPNLGVVELTLALHTVFDSPRDRLLWDTGHQSYVHKMLTGRQGGFDGMRKPGGLSGYPARAESEHDLVENSHASTALSYADGLARADAHRGVTGRSTVAIVGDGALTGGMAWEAVNNTTGDPERPLVIVLNDNGRSYAPTVGGMGTHLEKLRAGTSDHSVFEQLGLAYIGPVDGHDIHALQEALRRAKVSNGPVVVHAVTEKGRGFEHTERNTLDLGHAIKPMDRSTGRPLSSSSGPSFTSVFSAHMERIARERPDVVAVTAAMVEPTGLVPLQEHVPDRVVDVGIAEQHAVCMSAGMAMGGLHPVVAVYSTFANRALDQLLMDVALHRRAVTFVLDRSGVTGDDGPSHNGMWDLSALQMVPGLRIAAPRDGTRLGELLEEAVSWDEGPTLLRYPKGPTGPDVPAQATFEGMDVLTRSGPLDVLIVSVGTMAGVAMDVADGLRAQGLGTTVVDPRWVSPVNDGVAHMARRHRLVVTIEDNSRVCGIGSSVAQSLRDADVFTPVRDFGLPRRFLDHGKRGEILTDCGLDGREITLAVIETLPGLPHQDGPRVHDSVDVEFERITLRTQDEQETR</sequence>
<evidence type="ECO:0000256" key="9">
    <source>
        <dbReference type="ARBA" id="ARBA00023229"/>
    </source>
</evidence>
<comment type="catalytic activity">
    <reaction evidence="10">
        <text>D-glyceraldehyde 3-phosphate + pyruvate + H(+) = 1-deoxy-D-xylulose 5-phosphate + CO2</text>
        <dbReference type="Rhea" id="RHEA:12605"/>
        <dbReference type="ChEBI" id="CHEBI:15361"/>
        <dbReference type="ChEBI" id="CHEBI:15378"/>
        <dbReference type="ChEBI" id="CHEBI:16526"/>
        <dbReference type="ChEBI" id="CHEBI:57792"/>
        <dbReference type="ChEBI" id="CHEBI:59776"/>
        <dbReference type="EC" id="2.2.1.7"/>
    </reaction>
</comment>
<comment type="subunit">
    <text evidence="3 10">Homodimer.</text>
</comment>
<comment type="cofactor">
    <cofactor evidence="10">
        <name>thiamine diphosphate</name>
        <dbReference type="ChEBI" id="CHEBI:58937"/>
    </cofactor>
    <text evidence="10">Binds 1 thiamine pyrophosphate per subunit.</text>
</comment>
<keyword evidence="7 10" id="KW-0784">Thiamine biosynthesis</keyword>
<evidence type="ECO:0000256" key="4">
    <source>
        <dbReference type="ARBA" id="ARBA00022679"/>
    </source>
</evidence>
<dbReference type="AlphaFoldDB" id="A0A918X9D5"/>
<evidence type="ECO:0000256" key="8">
    <source>
        <dbReference type="ARBA" id="ARBA00023052"/>
    </source>
</evidence>
<evidence type="ECO:0000256" key="7">
    <source>
        <dbReference type="ARBA" id="ARBA00022977"/>
    </source>
</evidence>
<comment type="function">
    <text evidence="10">Catalyzes the acyloin condensation reaction between C atoms 2 and 3 of pyruvate and glyceraldehyde 3-phosphate to yield 1-deoxy-D-xylulose-5-phosphate (DXP).</text>
</comment>
<dbReference type="GO" id="GO:0009228">
    <property type="term" value="P:thiamine biosynthetic process"/>
    <property type="evidence" value="ECO:0007669"/>
    <property type="project" value="UniProtKB-UniRule"/>
</dbReference>
<comment type="similarity">
    <text evidence="2 10">Belongs to the transketolase family. DXPS subfamily.</text>
</comment>
<evidence type="ECO:0000313" key="13">
    <source>
        <dbReference type="Proteomes" id="UP000654947"/>
    </source>
</evidence>
<feature type="binding site" evidence="10">
    <location>
        <position position="331"/>
    </location>
    <ligand>
        <name>thiamine diphosphate</name>
        <dbReference type="ChEBI" id="CHEBI:58937"/>
    </ligand>
</feature>
<name>A0A918X9D5_9ACTN</name>
<dbReference type="GO" id="GO:0019288">
    <property type="term" value="P:isopentenyl diphosphate biosynthetic process, methylerythritol 4-phosphate pathway"/>
    <property type="evidence" value="ECO:0007669"/>
    <property type="project" value="TreeGrafter"/>
</dbReference>
<dbReference type="NCBIfam" id="NF003933">
    <property type="entry name" value="PRK05444.2-2"/>
    <property type="match status" value="1"/>
</dbReference>
<feature type="domain" description="Transketolase-like pyrimidine-binding" evidence="11">
    <location>
        <begin position="280"/>
        <end position="444"/>
    </location>
</feature>
<keyword evidence="6 10" id="KW-0460">Magnesium</keyword>
<dbReference type="EC" id="2.2.1.7" evidence="10"/>
<feature type="binding site" evidence="10">
    <location>
        <position position="146"/>
    </location>
    <ligand>
        <name>Mg(2+)</name>
        <dbReference type="ChEBI" id="CHEBI:18420"/>
    </ligand>
</feature>
<comment type="cofactor">
    <cofactor evidence="10">
        <name>Mg(2+)</name>
        <dbReference type="ChEBI" id="CHEBI:18420"/>
    </cofactor>
    <text evidence="10">Binds 1 Mg(2+) ion per subunit.</text>
</comment>
<dbReference type="PROSITE" id="PS00802">
    <property type="entry name" value="TRANSKETOLASE_2"/>
    <property type="match status" value="1"/>
</dbReference>
<evidence type="ECO:0000256" key="10">
    <source>
        <dbReference type="HAMAP-Rule" id="MF_00315"/>
    </source>
</evidence>
<dbReference type="PANTHER" id="PTHR43322:SF5">
    <property type="entry name" value="1-DEOXY-D-XYLULOSE-5-PHOSPHATE SYNTHASE, CHLOROPLASTIC"/>
    <property type="match status" value="1"/>
</dbReference>
<reference evidence="12 13" key="1">
    <citation type="journal article" date="2014" name="Int. J. Syst. Evol. Microbiol.">
        <title>Complete genome sequence of Corynebacterium casei LMG S-19264T (=DSM 44701T), isolated from a smear-ripened cheese.</title>
        <authorList>
            <consortium name="US DOE Joint Genome Institute (JGI-PGF)"/>
            <person name="Walter F."/>
            <person name="Albersmeier A."/>
            <person name="Kalinowski J."/>
            <person name="Ruckert C."/>
        </authorList>
    </citation>
    <scope>NUCLEOTIDE SEQUENCE [LARGE SCALE GENOMIC DNA]</scope>
    <source>
        <strain evidence="12 13">KCTC 19473</strain>
    </source>
</reference>
<comment type="pathway">
    <text evidence="1 10">Metabolic intermediate biosynthesis; 1-deoxy-D-xylulose 5-phosphate biosynthesis; 1-deoxy-D-xylulose 5-phosphate from D-glyceraldehyde 3-phosphate and pyruvate: step 1/1.</text>
</comment>
<keyword evidence="9 10" id="KW-0414">Isoprene biosynthesis</keyword>
<dbReference type="GO" id="GO:0008661">
    <property type="term" value="F:1-deoxy-D-xylulose-5-phosphate synthase activity"/>
    <property type="evidence" value="ECO:0007669"/>
    <property type="project" value="UniProtKB-UniRule"/>
</dbReference>
<dbReference type="InterPro" id="IPR009014">
    <property type="entry name" value="Transketo_C/PFOR_II"/>
</dbReference>
<proteinExistence type="inferred from homology"/>
<dbReference type="Gene3D" id="3.40.50.970">
    <property type="match status" value="2"/>
</dbReference>
<feature type="binding site" evidence="10">
    <location>
        <begin position="147"/>
        <end position="148"/>
    </location>
    <ligand>
        <name>thiamine diphosphate</name>
        <dbReference type="ChEBI" id="CHEBI:58937"/>
    </ligand>
</feature>
<keyword evidence="8 10" id="KW-0786">Thiamine pyrophosphate</keyword>
<feature type="binding site" evidence="10">
    <location>
        <position position="249"/>
    </location>
    <ligand>
        <name>thiamine diphosphate</name>
        <dbReference type="ChEBI" id="CHEBI:58937"/>
    </ligand>
</feature>
<dbReference type="RefSeq" id="WP_193517375.1">
    <property type="nucleotide sequence ID" value="NZ_BMXL01000002.1"/>
</dbReference>
<gene>
    <name evidence="10 12" type="primary">dxs</name>
    <name evidence="12" type="ORF">GCM10007147_07120</name>
</gene>
<evidence type="ECO:0000313" key="12">
    <source>
        <dbReference type="EMBL" id="GHD17694.1"/>
    </source>
</evidence>